<accession>A0AAN7UYB3</accession>
<evidence type="ECO:0000313" key="1">
    <source>
        <dbReference type="EMBL" id="KAK5629914.1"/>
    </source>
</evidence>
<reference evidence="1 2" key="1">
    <citation type="submission" date="2023-10" db="EMBL/GenBank/DDBJ databases">
        <title>Draft genome sequence of Xylaria bambusicola isolate GMP-LS, the root and basal stem rot pathogen of sugarcane in Indonesia.</title>
        <authorList>
            <person name="Selvaraj P."/>
            <person name="Muralishankar V."/>
            <person name="Muruganantham S."/>
            <person name="Sp S."/>
            <person name="Haryani S."/>
            <person name="Lau K.J.X."/>
            <person name="Naqvi N.I."/>
        </authorList>
    </citation>
    <scope>NUCLEOTIDE SEQUENCE [LARGE SCALE GENOMIC DNA]</scope>
    <source>
        <strain evidence="1">GMP-LS</strain>
    </source>
</reference>
<name>A0AAN7UYB3_9PEZI</name>
<proteinExistence type="predicted"/>
<evidence type="ECO:0000313" key="2">
    <source>
        <dbReference type="Proteomes" id="UP001305414"/>
    </source>
</evidence>
<gene>
    <name evidence="1" type="ORF">RRF57_005629</name>
</gene>
<comment type="caution">
    <text evidence="1">The sequence shown here is derived from an EMBL/GenBank/DDBJ whole genome shotgun (WGS) entry which is preliminary data.</text>
</comment>
<sequence>MCIELSRAVFGFRKSKDAGDTAGRQSWEQTGGFERVLRRQLTWIQDKAKIDLFQCNLHKVQFRGDLRHPQQPLSALSRANNKWETVPD</sequence>
<dbReference type="AlphaFoldDB" id="A0AAN7UYB3"/>
<dbReference type="Proteomes" id="UP001305414">
    <property type="component" value="Unassembled WGS sequence"/>
</dbReference>
<keyword evidence="2" id="KW-1185">Reference proteome</keyword>
<dbReference type="EMBL" id="JAWHQM010000013">
    <property type="protein sequence ID" value="KAK5629914.1"/>
    <property type="molecule type" value="Genomic_DNA"/>
</dbReference>
<protein>
    <submittedName>
        <fullName evidence="1">Uncharacterized protein</fullName>
    </submittedName>
</protein>
<organism evidence="1 2">
    <name type="scientific">Xylaria bambusicola</name>
    <dbReference type="NCBI Taxonomy" id="326684"/>
    <lineage>
        <taxon>Eukaryota</taxon>
        <taxon>Fungi</taxon>
        <taxon>Dikarya</taxon>
        <taxon>Ascomycota</taxon>
        <taxon>Pezizomycotina</taxon>
        <taxon>Sordariomycetes</taxon>
        <taxon>Xylariomycetidae</taxon>
        <taxon>Xylariales</taxon>
        <taxon>Xylariaceae</taxon>
        <taxon>Xylaria</taxon>
    </lineage>
</organism>